<comment type="caution">
    <text evidence="1">The sequence shown here is derived from an EMBL/GenBank/DDBJ whole genome shotgun (WGS) entry which is preliminary data.</text>
</comment>
<dbReference type="RefSeq" id="WP_127703054.1">
    <property type="nucleotide sequence ID" value="NZ_SACK01000001.1"/>
</dbReference>
<evidence type="ECO:0000313" key="2">
    <source>
        <dbReference type="Proteomes" id="UP000282759"/>
    </source>
</evidence>
<sequence length="137" mass="15645">MLITLLYSCENGTKTNQSAETFTPILKDTTKFPYKRLDKRLDVKDTTITVAYAATGCSCAQWALKHSSEYEYIYLEPKNTSIINADSLLDGEHLFQLSLKGRFYKVKGYPENYDPGKGAGEPARVLKYERIKILKKY</sequence>
<organism evidence="1 2">
    <name type="scientific">Mucilaginibacter limnophilus</name>
    <dbReference type="NCBI Taxonomy" id="1932778"/>
    <lineage>
        <taxon>Bacteria</taxon>
        <taxon>Pseudomonadati</taxon>
        <taxon>Bacteroidota</taxon>
        <taxon>Sphingobacteriia</taxon>
        <taxon>Sphingobacteriales</taxon>
        <taxon>Sphingobacteriaceae</taxon>
        <taxon>Mucilaginibacter</taxon>
    </lineage>
</organism>
<reference evidence="1 2" key="1">
    <citation type="submission" date="2019-01" db="EMBL/GenBank/DDBJ databases">
        <authorList>
            <person name="Chen W.-M."/>
        </authorList>
    </citation>
    <scope>NUCLEOTIDE SEQUENCE [LARGE SCALE GENOMIC DNA]</scope>
    <source>
        <strain evidence="1 2">YBJ-36</strain>
    </source>
</reference>
<accession>A0A437MYF1</accession>
<dbReference type="Proteomes" id="UP000282759">
    <property type="component" value="Unassembled WGS sequence"/>
</dbReference>
<name>A0A437MYF1_9SPHI</name>
<dbReference type="OrthoDB" id="1452259at2"/>
<evidence type="ECO:0000313" key="1">
    <source>
        <dbReference type="EMBL" id="RVU02687.1"/>
    </source>
</evidence>
<dbReference type="AlphaFoldDB" id="A0A437MYF1"/>
<protein>
    <submittedName>
        <fullName evidence="1">Uncharacterized protein</fullName>
    </submittedName>
</protein>
<gene>
    <name evidence="1" type="ORF">EOD41_01745</name>
</gene>
<proteinExistence type="predicted"/>
<keyword evidence="2" id="KW-1185">Reference proteome</keyword>
<dbReference type="EMBL" id="SACK01000001">
    <property type="protein sequence ID" value="RVU02687.1"/>
    <property type="molecule type" value="Genomic_DNA"/>
</dbReference>